<dbReference type="GO" id="GO:0004520">
    <property type="term" value="F:DNA endonuclease activity"/>
    <property type="evidence" value="ECO:0007669"/>
    <property type="project" value="InterPro"/>
</dbReference>
<keyword evidence="4" id="KW-0238">DNA-binding</keyword>
<keyword evidence="5" id="KW-0233">DNA recombination</keyword>
<keyword evidence="6" id="KW-0234">DNA repair</keyword>
<reference evidence="7" key="1">
    <citation type="submission" date="2020-05" db="EMBL/GenBank/DDBJ databases">
        <authorList>
            <person name="Chiriac C."/>
            <person name="Salcher M."/>
            <person name="Ghai R."/>
            <person name="Kavagutti S V."/>
        </authorList>
    </citation>
    <scope>NUCLEOTIDE SEQUENCE</scope>
</reference>
<dbReference type="InterPro" id="IPR012337">
    <property type="entry name" value="RNaseH-like_sf"/>
</dbReference>
<dbReference type="SUPFAM" id="SSF53098">
    <property type="entry name" value="Ribonuclease H-like"/>
    <property type="match status" value="1"/>
</dbReference>
<dbReference type="InterPro" id="IPR036397">
    <property type="entry name" value="RNaseH_sf"/>
</dbReference>
<organism evidence="7">
    <name type="scientific">uncultured Caudovirales phage</name>
    <dbReference type="NCBI Taxonomy" id="2100421"/>
    <lineage>
        <taxon>Viruses</taxon>
        <taxon>Duplodnaviria</taxon>
        <taxon>Heunggongvirae</taxon>
        <taxon>Uroviricota</taxon>
        <taxon>Caudoviricetes</taxon>
        <taxon>Peduoviridae</taxon>
        <taxon>Maltschvirus</taxon>
        <taxon>Maltschvirus maltsch</taxon>
    </lineage>
</organism>
<keyword evidence="3" id="KW-0460">Magnesium</keyword>
<dbReference type="Pfam" id="PF02075">
    <property type="entry name" value="RuvC"/>
    <property type="match status" value="1"/>
</dbReference>
<evidence type="ECO:0000256" key="5">
    <source>
        <dbReference type="ARBA" id="ARBA00023172"/>
    </source>
</evidence>
<name>A0A6J5Q081_9CAUD</name>
<protein>
    <submittedName>
        <fullName evidence="7">RuvC Crossover junction endodeoxyribonuclease RuvC</fullName>
    </submittedName>
</protein>
<dbReference type="GO" id="GO:0006310">
    <property type="term" value="P:DNA recombination"/>
    <property type="evidence" value="ECO:0007669"/>
    <property type="project" value="UniProtKB-KW"/>
</dbReference>
<dbReference type="GO" id="GO:0003677">
    <property type="term" value="F:DNA binding"/>
    <property type="evidence" value="ECO:0007669"/>
    <property type="project" value="UniProtKB-KW"/>
</dbReference>
<dbReference type="InterPro" id="IPR002176">
    <property type="entry name" value="X-over_junc_endoDNase_RuvC"/>
</dbReference>
<dbReference type="Gene3D" id="3.30.420.10">
    <property type="entry name" value="Ribonuclease H-like superfamily/Ribonuclease H"/>
    <property type="match status" value="1"/>
</dbReference>
<keyword evidence="2" id="KW-0227">DNA damage</keyword>
<evidence type="ECO:0000256" key="4">
    <source>
        <dbReference type="ARBA" id="ARBA00023125"/>
    </source>
</evidence>
<sequence length="156" mass="16405">MTIVGIDPSTKKIAFAGSEVDGSNPWVWVAPLLGKSDPYSPLKANIAFGATEKVLRNHKVKHVFVESPLLGVGGVKTALLLGYIGGAIHAGAVRAGAEVHIVNVQSWKKTLGKGSFSKAEVGEAVLKTLPEMHSMAAGDQDLLDAIGILYHARLNV</sequence>
<evidence type="ECO:0000313" key="7">
    <source>
        <dbReference type="EMBL" id="CAB4176792.1"/>
    </source>
</evidence>
<evidence type="ECO:0000256" key="6">
    <source>
        <dbReference type="ARBA" id="ARBA00023204"/>
    </source>
</evidence>
<evidence type="ECO:0000256" key="3">
    <source>
        <dbReference type="ARBA" id="ARBA00022842"/>
    </source>
</evidence>
<proteinExistence type="inferred from homology"/>
<evidence type="ECO:0000256" key="2">
    <source>
        <dbReference type="ARBA" id="ARBA00022763"/>
    </source>
</evidence>
<dbReference type="EMBL" id="LR796937">
    <property type="protein sequence ID" value="CAB4176792.1"/>
    <property type="molecule type" value="Genomic_DNA"/>
</dbReference>
<dbReference type="GO" id="GO:0006281">
    <property type="term" value="P:DNA repair"/>
    <property type="evidence" value="ECO:0007669"/>
    <property type="project" value="UniProtKB-KW"/>
</dbReference>
<accession>A0A6J5Q081</accession>
<comment type="similarity">
    <text evidence="1">Belongs to the RuvC family.</text>
</comment>
<gene>
    <name evidence="7" type="ORF">UFOVP978_63</name>
</gene>
<evidence type="ECO:0000256" key="1">
    <source>
        <dbReference type="ARBA" id="ARBA00009518"/>
    </source>
</evidence>